<keyword evidence="1" id="KW-1133">Transmembrane helix</keyword>
<evidence type="ECO:0000313" key="2">
    <source>
        <dbReference type="EMBL" id="MBB4193782.1"/>
    </source>
</evidence>
<dbReference type="RefSeq" id="WP_184458442.1">
    <property type="nucleotide sequence ID" value="NZ_JACIFV010000014.1"/>
</dbReference>
<name>A0A7W6MKQ7_9HYPH</name>
<keyword evidence="1" id="KW-0472">Membrane</keyword>
<sequence>MTAPNFTFLTVTAATVVTAVWGIGGWYFFKRDQAEGRAPHDESFQHICWVATIPMSLLAYFLFLGGDLEAQTGMDLFATVVLGEVLGFGIIAMFHEAVWGHRFNRLERPLGVTMAVGVFLYCIAVTFHP</sequence>
<organism evidence="2 3">
    <name type="scientific">Rhizobium aethiopicum</name>
    <dbReference type="NCBI Taxonomy" id="1138170"/>
    <lineage>
        <taxon>Bacteria</taxon>
        <taxon>Pseudomonadati</taxon>
        <taxon>Pseudomonadota</taxon>
        <taxon>Alphaproteobacteria</taxon>
        <taxon>Hyphomicrobiales</taxon>
        <taxon>Rhizobiaceae</taxon>
        <taxon>Rhizobium/Agrobacterium group</taxon>
        <taxon>Rhizobium</taxon>
    </lineage>
</organism>
<dbReference type="Proteomes" id="UP000524492">
    <property type="component" value="Unassembled WGS sequence"/>
</dbReference>
<dbReference type="EMBL" id="JACIFV010000014">
    <property type="protein sequence ID" value="MBB4193782.1"/>
    <property type="molecule type" value="Genomic_DNA"/>
</dbReference>
<dbReference type="AlphaFoldDB" id="A0A7W6MKQ7"/>
<feature type="transmembrane region" description="Helical" evidence="1">
    <location>
        <begin position="110"/>
        <end position="128"/>
    </location>
</feature>
<evidence type="ECO:0000256" key="1">
    <source>
        <dbReference type="SAM" id="Phobius"/>
    </source>
</evidence>
<feature type="transmembrane region" description="Helical" evidence="1">
    <location>
        <begin position="6"/>
        <end position="27"/>
    </location>
</feature>
<feature type="transmembrane region" description="Helical" evidence="1">
    <location>
        <begin position="76"/>
        <end position="98"/>
    </location>
</feature>
<accession>A0A7W6MKQ7</accession>
<feature type="transmembrane region" description="Helical" evidence="1">
    <location>
        <begin position="47"/>
        <end position="64"/>
    </location>
</feature>
<gene>
    <name evidence="2" type="ORF">GGD53_003951</name>
</gene>
<comment type="caution">
    <text evidence="2">The sequence shown here is derived from an EMBL/GenBank/DDBJ whole genome shotgun (WGS) entry which is preliminary data.</text>
</comment>
<proteinExistence type="predicted"/>
<keyword evidence="1" id="KW-0812">Transmembrane</keyword>
<reference evidence="2 3" key="1">
    <citation type="submission" date="2020-08" db="EMBL/GenBank/DDBJ databases">
        <title>Genomic Encyclopedia of Type Strains, Phase IV (KMG-V): Genome sequencing to study the core and pangenomes of soil and plant-associated prokaryotes.</title>
        <authorList>
            <person name="Whitman W."/>
        </authorList>
    </citation>
    <scope>NUCLEOTIDE SEQUENCE [LARGE SCALE GENOMIC DNA]</scope>
    <source>
        <strain evidence="2 3">SEMIA 4074</strain>
    </source>
</reference>
<keyword evidence="3" id="KW-1185">Reference proteome</keyword>
<protein>
    <submittedName>
        <fullName evidence="2">Uncharacterized protein</fullName>
    </submittedName>
</protein>
<evidence type="ECO:0000313" key="3">
    <source>
        <dbReference type="Proteomes" id="UP000524492"/>
    </source>
</evidence>